<name>A0AAE4NNL0_9CORY</name>
<evidence type="ECO:0000313" key="1">
    <source>
        <dbReference type="EMBL" id="MDV2420513.1"/>
    </source>
</evidence>
<reference evidence="1" key="1">
    <citation type="submission" date="2023-08" db="EMBL/GenBank/DDBJ databases">
        <title>Genomic characterization of the C. tuberculostearicum species complex, a ubiquitous member of the human skin microbiome.</title>
        <authorList>
            <person name="Ahmed N."/>
            <person name="Deming C."/>
            <person name="Conlan S."/>
            <person name="Segre J."/>
        </authorList>
    </citation>
    <scope>NUCLEOTIDE SEQUENCE</scope>
    <source>
        <strain evidence="1">CTNIH22</strain>
    </source>
</reference>
<dbReference type="AlphaFoldDB" id="A0AAE4NNL0"/>
<gene>
    <name evidence="1" type="ORF">RAE03_12195</name>
</gene>
<accession>A0AAE4NNL0</accession>
<protein>
    <submittedName>
        <fullName evidence="1">Uncharacterized protein</fullName>
    </submittedName>
</protein>
<dbReference type="Proteomes" id="UP001185706">
    <property type="component" value="Unassembled WGS sequence"/>
</dbReference>
<comment type="caution">
    <text evidence="1">The sequence shown here is derived from an EMBL/GenBank/DDBJ whole genome shotgun (WGS) entry which is preliminary data.</text>
</comment>
<sequence>MISGGTLLKEVAGVALAVPCTPERVIIRLIATADSERKGFFMTANSFEDGIVEQKFVEELHLYCSQPELERLIKRFKSSFAQEFHELDDFSPVAVETEEDDYNLAIEAAGRGDFEDLRAYVIKQEFVFPVRKKNEEDLDKISNRVFGIVGETVEDVPYFSFLDLEGDRT</sequence>
<organism evidence="1 2">
    <name type="scientific">Corynebacterium tuberculostearicum</name>
    <dbReference type="NCBI Taxonomy" id="38304"/>
    <lineage>
        <taxon>Bacteria</taxon>
        <taxon>Bacillati</taxon>
        <taxon>Actinomycetota</taxon>
        <taxon>Actinomycetes</taxon>
        <taxon>Mycobacteriales</taxon>
        <taxon>Corynebacteriaceae</taxon>
        <taxon>Corynebacterium</taxon>
    </lineage>
</organism>
<evidence type="ECO:0000313" key="2">
    <source>
        <dbReference type="Proteomes" id="UP001185706"/>
    </source>
</evidence>
<proteinExistence type="predicted"/>
<dbReference type="EMBL" id="JAVBIB010000036">
    <property type="protein sequence ID" value="MDV2420513.1"/>
    <property type="molecule type" value="Genomic_DNA"/>
</dbReference>